<dbReference type="InterPro" id="IPR029000">
    <property type="entry name" value="Cyclophilin-like_dom_sf"/>
</dbReference>
<keyword evidence="1" id="KW-0732">Signal</keyword>
<dbReference type="RefSeq" id="WP_210117637.1">
    <property type="nucleotide sequence ID" value="NZ_CP054257.1"/>
</dbReference>
<evidence type="ECO:0000259" key="2">
    <source>
        <dbReference type="Pfam" id="PF18050"/>
    </source>
</evidence>
<dbReference type="PROSITE" id="PS51257">
    <property type="entry name" value="PROKAR_LIPOPROTEIN"/>
    <property type="match status" value="1"/>
</dbReference>
<evidence type="ECO:0000313" key="4">
    <source>
        <dbReference type="Proteomes" id="UP000671995"/>
    </source>
</evidence>
<feature type="signal peptide" evidence="1">
    <location>
        <begin position="1"/>
        <end position="20"/>
    </location>
</feature>
<dbReference type="SUPFAM" id="SSF50891">
    <property type="entry name" value="Cyclophilin-like"/>
    <property type="match status" value="1"/>
</dbReference>
<reference evidence="3" key="1">
    <citation type="submission" date="2020-05" db="EMBL/GenBank/DDBJ databases">
        <authorList>
            <person name="Zeng H."/>
            <person name="Chan Y.K."/>
            <person name="Watt R.M."/>
        </authorList>
    </citation>
    <scope>NUCLEOTIDE SEQUENCE</scope>
    <source>
        <strain evidence="3">ATCC 700773</strain>
    </source>
</reference>
<name>A0A975EY77_9SPIR</name>
<dbReference type="Gene3D" id="2.40.100.20">
    <property type="match status" value="1"/>
</dbReference>
<dbReference type="InterPro" id="IPR041183">
    <property type="entry name" value="Cyclophilin-like"/>
</dbReference>
<accession>A0A975EY77</accession>
<dbReference type="AlphaFoldDB" id="A0A975EY77"/>
<feature type="chain" id="PRO_5037746150" description="Cyclophilin-like domain-containing protein" evidence="1">
    <location>
        <begin position="21"/>
        <end position="163"/>
    </location>
</feature>
<feature type="domain" description="Cyclophilin-like" evidence="2">
    <location>
        <begin position="53"/>
        <end position="160"/>
    </location>
</feature>
<dbReference type="EMBL" id="CP054257">
    <property type="protein sequence ID" value="QTQ10840.1"/>
    <property type="molecule type" value="Genomic_DNA"/>
</dbReference>
<sequence length="163" mass="18067">MKKNISIILTTFLLVTAACALETSGNSTASTGSTAAASTKGETNMNKTTRVKITVKGKTLYAAFDDNTTSRAIIAQIPMTLPMLDLYGDEMCYRYPQTLPTDSVKSYIHKKGEIFYWPPRHSFVIRYVSTNEKLDIQHIGQIESGVEIFDGIGNVDVKFEIDE</sequence>
<evidence type="ECO:0000313" key="3">
    <source>
        <dbReference type="EMBL" id="QTQ10840.1"/>
    </source>
</evidence>
<gene>
    <name evidence="3" type="ORF">HRI96_00705</name>
</gene>
<protein>
    <recommendedName>
        <fullName evidence="2">Cyclophilin-like domain-containing protein</fullName>
    </recommendedName>
</protein>
<reference evidence="3" key="2">
    <citation type="journal article" date="2021" name="Microbiol. Resour. Announc.">
        <title>Complete Genome Sequences of Three Human Oral Treponema parvum Isolates.</title>
        <authorList>
            <person name="Zeng H."/>
            <person name="Watt R.M."/>
        </authorList>
    </citation>
    <scope>NUCLEOTIDE SEQUENCE</scope>
    <source>
        <strain evidence="3">ATCC 700773</strain>
    </source>
</reference>
<evidence type="ECO:0000256" key="1">
    <source>
        <dbReference type="SAM" id="SignalP"/>
    </source>
</evidence>
<organism evidence="3 4">
    <name type="scientific">Treponema parvum</name>
    <dbReference type="NCBI Taxonomy" id="138851"/>
    <lineage>
        <taxon>Bacteria</taxon>
        <taxon>Pseudomonadati</taxon>
        <taxon>Spirochaetota</taxon>
        <taxon>Spirochaetia</taxon>
        <taxon>Spirochaetales</taxon>
        <taxon>Treponemataceae</taxon>
        <taxon>Treponema</taxon>
    </lineage>
</organism>
<dbReference type="Pfam" id="PF18050">
    <property type="entry name" value="Cyclophil_like2"/>
    <property type="match status" value="1"/>
</dbReference>
<proteinExistence type="predicted"/>
<dbReference type="Proteomes" id="UP000671995">
    <property type="component" value="Chromosome"/>
</dbReference>